<dbReference type="OMA" id="ISTCWND"/>
<dbReference type="GO" id="GO:0102375">
    <property type="term" value="F:11-oxo-beta-amyrin 30-oxidase activity"/>
    <property type="evidence" value="ECO:0007669"/>
    <property type="project" value="UniProtKB-EC"/>
</dbReference>
<keyword evidence="7 11" id="KW-0560">Oxidoreductase</keyword>
<dbReference type="EMBL" id="PDCK01000040">
    <property type="protein sequence ID" value="PRQ48457.1"/>
    <property type="molecule type" value="Genomic_DNA"/>
</dbReference>
<evidence type="ECO:0000256" key="10">
    <source>
        <dbReference type="ARBA" id="ARBA00023136"/>
    </source>
</evidence>
<sequence>MSASRFTLLDKRPQNTLLSWTIFLLALHTDWQEQARKEVLQLFGKETPNPDGLSKLKTMSMIINESLRLYSPVIYVPRRVEKKVKLGKLIVSC</sequence>
<dbReference type="PANTHER" id="PTHR24282:SF20">
    <property type="entry name" value="CYTOCHROME P450 CYP749A22-LIKE"/>
    <property type="match status" value="1"/>
</dbReference>
<keyword evidence="8" id="KW-0408">Iron</keyword>
<reference evidence="11 12" key="1">
    <citation type="journal article" date="2018" name="Nat. Genet.">
        <title>The Rosa genome provides new insights in the design of modern roses.</title>
        <authorList>
            <person name="Bendahmane M."/>
        </authorList>
    </citation>
    <scope>NUCLEOTIDE SEQUENCE [LARGE SCALE GENOMIC DNA]</scope>
    <source>
        <strain evidence="12">cv. Old Blush</strain>
    </source>
</reference>
<keyword evidence="6" id="KW-1133">Transmembrane helix</keyword>
<dbReference type="PANTHER" id="PTHR24282">
    <property type="entry name" value="CYTOCHROME P450 FAMILY MEMBER"/>
    <property type="match status" value="1"/>
</dbReference>
<proteinExistence type="inferred from homology"/>
<dbReference type="Gramene" id="PRQ48457">
    <property type="protein sequence ID" value="PRQ48457"/>
    <property type="gene ID" value="RchiOBHm_Chr2g0110961"/>
</dbReference>
<dbReference type="GO" id="GO:0005506">
    <property type="term" value="F:iron ion binding"/>
    <property type="evidence" value="ECO:0007669"/>
    <property type="project" value="InterPro"/>
</dbReference>
<dbReference type="EC" id="1.14.14.115" evidence="11"/>
<dbReference type="SUPFAM" id="SSF48264">
    <property type="entry name" value="Cytochrome P450"/>
    <property type="match status" value="1"/>
</dbReference>
<organism evidence="11 12">
    <name type="scientific">Rosa chinensis</name>
    <name type="common">China rose</name>
    <dbReference type="NCBI Taxonomy" id="74649"/>
    <lineage>
        <taxon>Eukaryota</taxon>
        <taxon>Viridiplantae</taxon>
        <taxon>Streptophyta</taxon>
        <taxon>Embryophyta</taxon>
        <taxon>Tracheophyta</taxon>
        <taxon>Spermatophyta</taxon>
        <taxon>Magnoliopsida</taxon>
        <taxon>eudicotyledons</taxon>
        <taxon>Gunneridae</taxon>
        <taxon>Pentapetalae</taxon>
        <taxon>rosids</taxon>
        <taxon>fabids</taxon>
        <taxon>Rosales</taxon>
        <taxon>Rosaceae</taxon>
        <taxon>Rosoideae</taxon>
        <taxon>Rosoideae incertae sedis</taxon>
        <taxon>Rosa</taxon>
    </lineage>
</organism>
<protein>
    <submittedName>
        <fullName evidence="11">Putative 11-oxo-beta-amyrin 30-oxidase</fullName>
        <ecNumber evidence="11">1.14.14.115</ecNumber>
    </submittedName>
</protein>
<evidence type="ECO:0000256" key="6">
    <source>
        <dbReference type="ARBA" id="ARBA00022989"/>
    </source>
</evidence>
<dbReference type="Pfam" id="PF00067">
    <property type="entry name" value="p450"/>
    <property type="match status" value="1"/>
</dbReference>
<keyword evidence="3" id="KW-0349">Heme</keyword>
<comment type="similarity">
    <text evidence="2">Belongs to the cytochrome P450 family.</text>
</comment>
<dbReference type="Proteomes" id="UP000238479">
    <property type="component" value="Chromosome 2"/>
</dbReference>
<accession>A0A2P6RPW3</accession>
<dbReference type="InterPro" id="IPR036396">
    <property type="entry name" value="Cyt_P450_sf"/>
</dbReference>
<comment type="subcellular location">
    <subcellularLocation>
        <location evidence="1">Membrane</location>
        <topology evidence="1">Single-pass membrane protein</topology>
    </subcellularLocation>
</comment>
<dbReference type="InterPro" id="IPR001128">
    <property type="entry name" value="Cyt_P450"/>
</dbReference>
<evidence type="ECO:0000256" key="4">
    <source>
        <dbReference type="ARBA" id="ARBA00022692"/>
    </source>
</evidence>
<evidence type="ECO:0000313" key="11">
    <source>
        <dbReference type="EMBL" id="PRQ48457.1"/>
    </source>
</evidence>
<keyword evidence="12" id="KW-1185">Reference proteome</keyword>
<evidence type="ECO:0000256" key="3">
    <source>
        <dbReference type="ARBA" id="ARBA00022617"/>
    </source>
</evidence>
<name>A0A2P6RPW3_ROSCH</name>
<keyword evidence="5" id="KW-0479">Metal-binding</keyword>
<keyword evidence="4" id="KW-0812">Transmembrane</keyword>
<gene>
    <name evidence="11" type="ORF">RchiOBHm_Chr2g0110961</name>
</gene>
<dbReference type="GO" id="GO:0016020">
    <property type="term" value="C:membrane"/>
    <property type="evidence" value="ECO:0007669"/>
    <property type="project" value="UniProtKB-SubCell"/>
</dbReference>
<evidence type="ECO:0000256" key="1">
    <source>
        <dbReference type="ARBA" id="ARBA00004167"/>
    </source>
</evidence>
<dbReference type="AlphaFoldDB" id="A0A2P6RPW3"/>
<comment type="caution">
    <text evidence="11">The sequence shown here is derived from an EMBL/GenBank/DDBJ whole genome shotgun (WGS) entry which is preliminary data.</text>
</comment>
<evidence type="ECO:0000256" key="8">
    <source>
        <dbReference type="ARBA" id="ARBA00023004"/>
    </source>
</evidence>
<keyword evidence="9" id="KW-0503">Monooxygenase</keyword>
<dbReference type="GO" id="GO:0020037">
    <property type="term" value="F:heme binding"/>
    <property type="evidence" value="ECO:0007669"/>
    <property type="project" value="InterPro"/>
</dbReference>
<evidence type="ECO:0000256" key="7">
    <source>
        <dbReference type="ARBA" id="ARBA00023002"/>
    </source>
</evidence>
<evidence type="ECO:0000256" key="5">
    <source>
        <dbReference type="ARBA" id="ARBA00022723"/>
    </source>
</evidence>
<keyword evidence="10" id="KW-0472">Membrane</keyword>
<dbReference type="InterPro" id="IPR050665">
    <property type="entry name" value="Cytochrome_P450_Monooxygen"/>
</dbReference>
<evidence type="ECO:0000256" key="9">
    <source>
        <dbReference type="ARBA" id="ARBA00023033"/>
    </source>
</evidence>
<dbReference type="Gene3D" id="1.10.630.10">
    <property type="entry name" value="Cytochrome P450"/>
    <property type="match status" value="1"/>
</dbReference>
<evidence type="ECO:0000256" key="2">
    <source>
        <dbReference type="ARBA" id="ARBA00010617"/>
    </source>
</evidence>
<evidence type="ECO:0000313" key="12">
    <source>
        <dbReference type="Proteomes" id="UP000238479"/>
    </source>
</evidence>